<organism evidence="2 3">
    <name type="scientific">Tropicibacter oceani</name>
    <dbReference type="NCBI Taxonomy" id="3058420"/>
    <lineage>
        <taxon>Bacteria</taxon>
        <taxon>Pseudomonadati</taxon>
        <taxon>Pseudomonadota</taxon>
        <taxon>Alphaproteobacteria</taxon>
        <taxon>Rhodobacterales</taxon>
        <taxon>Roseobacteraceae</taxon>
        <taxon>Tropicibacter</taxon>
    </lineage>
</organism>
<proteinExistence type="predicted"/>
<evidence type="ECO:0000313" key="3">
    <source>
        <dbReference type="Proteomes" id="UP001241605"/>
    </source>
</evidence>
<evidence type="ECO:0000313" key="2">
    <source>
        <dbReference type="EMBL" id="WGW03282.1"/>
    </source>
</evidence>
<accession>A0ABY8QHK2</accession>
<sequence length="136" mass="14653">MQFEYKVVPAPAKGEKAPGAKSAEARFAHAVERIMNEMAASGWEYLRSDTLPSEERAGLTQTQTVWRNLLVFRKAAQQAAAPKEPQLLAPPDPAFQGGPTPQAQRPAPAEEDSEPALPGLPGALVSRAQRLRQGQA</sequence>
<name>A0ABY8QHK2_9RHOB</name>
<protein>
    <recommendedName>
        <fullName evidence="4">DUF4177 domain-containing protein</fullName>
    </recommendedName>
</protein>
<gene>
    <name evidence="2" type="ORF">QF118_15315</name>
</gene>
<dbReference type="Proteomes" id="UP001241605">
    <property type="component" value="Chromosome"/>
</dbReference>
<dbReference type="EMBL" id="CP124616">
    <property type="protein sequence ID" value="WGW03282.1"/>
    <property type="molecule type" value="Genomic_DNA"/>
</dbReference>
<evidence type="ECO:0008006" key="4">
    <source>
        <dbReference type="Google" id="ProtNLM"/>
    </source>
</evidence>
<feature type="region of interest" description="Disordered" evidence="1">
    <location>
        <begin position="80"/>
        <end position="136"/>
    </location>
</feature>
<reference evidence="2 3" key="1">
    <citation type="submission" date="2023-05" db="EMBL/GenBank/DDBJ databases">
        <title>YMD87, complete Genome.</title>
        <authorList>
            <person name="Zhang J."/>
            <person name="Xu X."/>
        </authorList>
    </citation>
    <scope>NUCLEOTIDE SEQUENCE [LARGE SCALE GENOMIC DNA]</scope>
    <source>
        <strain evidence="2 3">YMD87</strain>
    </source>
</reference>
<evidence type="ECO:0000256" key="1">
    <source>
        <dbReference type="SAM" id="MobiDB-lite"/>
    </source>
</evidence>
<keyword evidence="3" id="KW-1185">Reference proteome</keyword>
<dbReference type="RefSeq" id="WP_282299914.1">
    <property type="nucleotide sequence ID" value="NZ_CP124616.1"/>
</dbReference>